<gene>
    <name evidence="3" type="primary">flp</name>
    <name evidence="3" type="ORF">Thiowin_00562</name>
</gene>
<reference evidence="3 4" key="1">
    <citation type="journal article" date="2023" name="Microorganisms">
        <title>Thiorhodovibrio frisius and Trv. litoralis spp. nov., Two Novel Members from a Clade of Fastidious Purple Sulfur Bacteria That Exhibit Unique Red-Shifted Light-Harvesting Capabilities.</title>
        <authorList>
            <person name="Methner A."/>
            <person name="Kuzyk S.B."/>
            <person name="Petersen J."/>
            <person name="Bauer S."/>
            <person name="Brinkmann H."/>
            <person name="Sichau K."/>
            <person name="Wanner G."/>
            <person name="Wolf J."/>
            <person name="Neumann-Schaal M."/>
            <person name="Henke P."/>
            <person name="Tank M."/>
            <person name="Sproer C."/>
            <person name="Bunk B."/>
            <person name="Overmann J."/>
        </authorList>
    </citation>
    <scope>NUCLEOTIDE SEQUENCE [LARGE SCALE GENOMIC DNA]</scope>
    <source>
        <strain evidence="3 4">DSM 6702</strain>
    </source>
</reference>
<dbReference type="InterPro" id="IPR050789">
    <property type="entry name" value="Diverse_Enzym_Activities"/>
</dbReference>
<protein>
    <submittedName>
        <fullName evidence="3">FmtA-like protein</fullName>
    </submittedName>
</protein>
<dbReference type="SUPFAM" id="SSF56601">
    <property type="entry name" value="beta-lactamase/transpeptidase-like"/>
    <property type="match status" value="1"/>
</dbReference>
<sequence length="439" mass="46814">MKQPNLKLLFYCCPEVAIMRIAIFAFITALSAFLLGAVAQTQATCPEPAHRQTDSVFVVRQHIHAAMPGLLERYQVPGAAVVLVQDGEPNWSHGYGLAIPDRQIPVDPATTLFQAASVSKPVTALTVLTLVRQGRVALDQAILPQLQGNTGSWRLPASSYSRDAVTLARVLSHTAGLSVPGYGGFPPGTPAQSLLDSLHGAADAGNTPLKVVQPPGQGFRYSGGGYSLLQLLIREWADEPFATAAAHRILEPLAMTNSRFPTLPSASPPLAATFNDQGQRAPARHFTALAAAGLQTTATDLARLLTLLMPGHRGEVPGRGVLQPALIDRLLTPMPHSDNDLVLSGSRYGLGMALYELDSGRRLAYHPGDNLPNWHNLIAAIPERRVGLVVMTNAAGGRALRKDLLCLWLDALNEAHPEGRIGGGCASVERIPMQVIGET</sequence>
<evidence type="ECO:0000313" key="4">
    <source>
        <dbReference type="Proteomes" id="UP001432180"/>
    </source>
</evidence>
<dbReference type="PANTHER" id="PTHR43283:SF18">
    <property type="match status" value="1"/>
</dbReference>
<feature type="transmembrane region" description="Helical" evidence="1">
    <location>
        <begin position="21"/>
        <end position="39"/>
    </location>
</feature>
<proteinExistence type="predicted"/>
<evidence type="ECO:0000259" key="2">
    <source>
        <dbReference type="Pfam" id="PF00144"/>
    </source>
</evidence>
<keyword evidence="1" id="KW-1133">Transmembrane helix</keyword>
<dbReference type="Gene3D" id="3.40.710.10">
    <property type="entry name" value="DD-peptidase/beta-lactamase superfamily"/>
    <property type="match status" value="1"/>
</dbReference>
<evidence type="ECO:0000313" key="3">
    <source>
        <dbReference type="EMBL" id="WPL15655.1"/>
    </source>
</evidence>
<keyword evidence="1" id="KW-0812">Transmembrane</keyword>
<keyword evidence="4" id="KW-1185">Reference proteome</keyword>
<dbReference type="InterPro" id="IPR012338">
    <property type="entry name" value="Beta-lactam/transpept-like"/>
</dbReference>
<evidence type="ECO:0000256" key="1">
    <source>
        <dbReference type="SAM" id="Phobius"/>
    </source>
</evidence>
<organism evidence="3 4">
    <name type="scientific">Thiorhodovibrio winogradskyi</name>
    <dbReference type="NCBI Taxonomy" id="77007"/>
    <lineage>
        <taxon>Bacteria</taxon>
        <taxon>Pseudomonadati</taxon>
        <taxon>Pseudomonadota</taxon>
        <taxon>Gammaproteobacteria</taxon>
        <taxon>Chromatiales</taxon>
        <taxon>Chromatiaceae</taxon>
        <taxon>Thiorhodovibrio</taxon>
    </lineage>
</organism>
<accession>A0ABZ0S854</accession>
<dbReference type="InterPro" id="IPR001466">
    <property type="entry name" value="Beta-lactam-related"/>
</dbReference>
<dbReference type="Pfam" id="PF00144">
    <property type="entry name" value="Beta-lactamase"/>
    <property type="match status" value="1"/>
</dbReference>
<dbReference type="EMBL" id="CP121472">
    <property type="protein sequence ID" value="WPL15655.1"/>
    <property type="molecule type" value="Genomic_DNA"/>
</dbReference>
<dbReference type="PANTHER" id="PTHR43283">
    <property type="entry name" value="BETA-LACTAMASE-RELATED"/>
    <property type="match status" value="1"/>
</dbReference>
<keyword evidence="1" id="KW-0472">Membrane</keyword>
<name>A0ABZ0S854_9GAMM</name>
<dbReference type="Proteomes" id="UP001432180">
    <property type="component" value="Chromosome"/>
</dbReference>
<feature type="domain" description="Beta-lactamase-related" evidence="2">
    <location>
        <begin position="67"/>
        <end position="398"/>
    </location>
</feature>